<dbReference type="OrthoDB" id="94039at2759"/>
<accession>A0A6A5XZ51</accession>
<keyword evidence="3" id="KW-1185">Reference proteome</keyword>
<sequence length="415" mass="46931">MMTSSSFDIKEHVIPCQHIRGYRHASKDQTVALQLAVKQYTPKRVLPDDRPAVTVIGLHANGIPKEAYEPLWEDFAAQFDGNIRNIWIADCAHQGASGILNEGHLGDDPNWFDHSRDLLGMVNHFRNEIQAPVIGVAHSMGCAQLVQLSQIHPTLFQSLVLIEPVIQETIPPGPNAGYLTSYRPDFWQSKEEAHAYFDKNKFYKSLDPRCFERYLQYGLRSTPTALFPTAPPGSVTLSTTKHQEAWSFIRSIFPPRSSGGEVDMQEQLLTSDYGGVHSKYVFHRPEAVLAFRALSTLQPAVYWIFAEQSYINPPKSRNEKVRRTGAEIRGRGGVTSTVVAKSNHNLPLTQVTETASLVASHIVQQLKEHKEQQEIWDRIDTQKSDRDQQVLSSHWMKAVRNKSDTERPMIAKNKL</sequence>
<gene>
    <name evidence="2" type="ORF">BU24DRAFT_479139</name>
</gene>
<organism evidence="2 3">
    <name type="scientific">Aaosphaeria arxii CBS 175.79</name>
    <dbReference type="NCBI Taxonomy" id="1450172"/>
    <lineage>
        <taxon>Eukaryota</taxon>
        <taxon>Fungi</taxon>
        <taxon>Dikarya</taxon>
        <taxon>Ascomycota</taxon>
        <taxon>Pezizomycotina</taxon>
        <taxon>Dothideomycetes</taxon>
        <taxon>Pleosporomycetidae</taxon>
        <taxon>Pleosporales</taxon>
        <taxon>Pleosporales incertae sedis</taxon>
        <taxon>Aaosphaeria</taxon>
    </lineage>
</organism>
<dbReference type="InterPro" id="IPR000073">
    <property type="entry name" value="AB_hydrolase_1"/>
</dbReference>
<reference evidence="2" key="1">
    <citation type="journal article" date="2020" name="Stud. Mycol.">
        <title>101 Dothideomycetes genomes: a test case for predicting lifestyles and emergence of pathogens.</title>
        <authorList>
            <person name="Haridas S."/>
            <person name="Albert R."/>
            <person name="Binder M."/>
            <person name="Bloem J."/>
            <person name="Labutti K."/>
            <person name="Salamov A."/>
            <person name="Andreopoulos B."/>
            <person name="Baker S."/>
            <person name="Barry K."/>
            <person name="Bills G."/>
            <person name="Bluhm B."/>
            <person name="Cannon C."/>
            <person name="Castanera R."/>
            <person name="Culley D."/>
            <person name="Daum C."/>
            <person name="Ezra D."/>
            <person name="Gonzalez J."/>
            <person name="Henrissat B."/>
            <person name="Kuo A."/>
            <person name="Liang C."/>
            <person name="Lipzen A."/>
            <person name="Lutzoni F."/>
            <person name="Magnuson J."/>
            <person name="Mondo S."/>
            <person name="Nolan M."/>
            <person name="Ohm R."/>
            <person name="Pangilinan J."/>
            <person name="Park H.-J."/>
            <person name="Ramirez L."/>
            <person name="Alfaro M."/>
            <person name="Sun H."/>
            <person name="Tritt A."/>
            <person name="Yoshinaga Y."/>
            <person name="Zwiers L.-H."/>
            <person name="Turgeon B."/>
            <person name="Goodwin S."/>
            <person name="Spatafora J."/>
            <person name="Crous P."/>
            <person name="Grigoriev I."/>
        </authorList>
    </citation>
    <scope>NUCLEOTIDE SEQUENCE</scope>
    <source>
        <strain evidence="2">CBS 175.79</strain>
    </source>
</reference>
<evidence type="ECO:0000259" key="1">
    <source>
        <dbReference type="Pfam" id="PF12697"/>
    </source>
</evidence>
<dbReference type="Gene3D" id="3.40.50.1820">
    <property type="entry name" value="alpha/beta hydrolase"/>
    <property type="match status" value="1"/>
</dbReference>
<dbReference type="Proteomes" id="UP000799778">
    <property type="component" value="Unassembled WGS sequence"/>
</dbReference>
<dbReference type="InterPro" id="IPR029058">
    <property type="entry name" value="AB_hydrolase_fold"/>
</dbReference>
<dbReference type="Pfam" id="PF12697">
    <property type="entry name" value="Abhydrolase_6"/>
    <property type="match status" value="1"/>
</dbReference>
<protein>
    <submittedName>
        <fullName evidence="2">Toxin biosynthesis protein</fullName>
    </submittedName>
</protein>
<feature type="domain" description="AB hydrolase-1" evidence="1">
    <location>
        <begin position="59"/>
        <end position="348"/>
    </location>
</feature>
<proteinExistence type="predicted"/>
<name>A0A6A5XZ51_9PLEO</name>
<evidence type="ECO:0000313" key="3">
    <source>
        <dbReference type="Proteomes" id="UP000799778"/>
    </source>
</evidence>
<dbReference type="AlphaFoldDB" id="A0A6A5XZ51"/>
<evidence type="ECO:0000313" key="2">
    <source>
        <dbReference type="EMBL" id="KAF2017910.1"/>
    </source>
</evidence>
<dbReference type="SUPFAM" id="SSF53474">
    <property type="entry name" value="alpha/beta-Hydrolases"/>
    <property type="match status" value="1"/>
</dbReference>
<dbReference type="GeneID" id="54290456"/>
<dbReference type="RefSeq" id="XP_033386249.1">
    <property type="nucleotide sequence ID" value="XM_033533059.1"/>
</dbReference>
<dbReference type="EMBL" id="ML978068">
    <property type="protein sequence ID" value="KAF2017910.1"/>
    <property type="molecule type" value="Genomic_DNA"/>
</dbReference>